<proteinExistence type="predicted"/>
<sequence>MMLSIFVLAFASGPLLYALLTEMLGLQVALQTINLMFVALNRAAGQSNFDANDACSLLCWSRRFGPASSWWQHHRKMSEAEERRTAMDSSAWHVTLGHEMVRPIVLLATQSIIQVFAGYMDTIYGCMYILFTMFPQVFGESYQEKNGMACLN</sequence>
<dbReference type="Proteomes" id="UP000000561">
    <property type="component" value="Chromosome 15"/>
</dbReference>
<dbReference type="EMBL" id="CM003154">
    <property type="protein sequence ID" value="KIS67102.1"/>
    <property type="molecule type" value="Genomic_DNA"/>
</dbReference>
<protein>
    <submittedName>
        <fullName evidence="1">Uncharacterized protein</fullName>
    </submittedName>
</protein>
<gene>
    <name evidence="1" type="ORF">UMAG_11555</name>
</gene>
<organism evidence="1 2">
    <name type="scientific">Mycosarcoma maydis</name>
    <name type="common">Corn smut fungus</name>
    <name type="synonym">Ustilago maydis</name>
    <dbReference type="NCBI Taxonomy" id="5270"/>
    <lineage>
        <taxon>Eukaryota</taxon>
        <taxon>Fungi</taxon>
        <taxon>Dikarya</taxon>
        <taxon>Basidiomycota</taxon>
        <taxon>Ustilaginomycotina</taxon>
        <taxon>Ustilaginomycetes</taxon>
        <taxon>Ustilaginales</taxon>
        <taxon>Ustilaginaceae</taxon>
        <taxon>Mycosarcoma</taxon>
    </lineage>
</organism>
<dbReference type="KEGG" id="uma:UMAG_11555"/>
<dbReference type="VEuPathDB" id="FungiDB:UMAG_11555"/>
<accession>A0A0D1BZI1</accession>
<reference evidence="1 2" key="1">
    <citation type="journal article" date="2006" name="Nature">
        <title>Insights from the genome of the biotrophic fungal plant pathogen Ustilago maydis.</title>
        <authorList>
            <person name="Kamper J."/>
            <person name="Kahmann R."/>
            <person name="Bolker M."/>
            <person name="Ma L.J."/>
            <person name="Brefort T."/>
            <person name="Saville B.J."/>
            <person name="Banuett F."/>
            <person name="Kronstad J.W."/>
            <person name="Gold S.E."/>
            <person name="Muller O."/>
            <person name="Perlin M.H."/>
            <person name="Wosten H.A."/>
            <person name="de Vries R."/>
            <person name="Ruiz-Herrera J."/>
            <person name="Reynaga-Pena C.G."/>
            <person name="Snetselaar K."/>
            <person name="McCann M."/>
            <person name="Perez-Martin J."/>
            <person name="Feldbrugge M."/>
            <person name="Basse C.W."/>
            <person name="Steinberg G."/>
            <person name="Ibeas J.I."/>
            <person name="Holloman W."/>
            <person name="Guzman P."/>
            <person name="Farman M."/>
            <person name="Stajich J.E."/>
            <person name="Sentandreu R."/>
            <person name="Gonzalez-Prieto J.M."/>
            <person name="Kennell J.C."/>
            <person name="Molina L."/>
            <person name="Schirawski J."/>
            <person name="Mendoza-Mendoza A."/>
            <person name="Greilinger D."/>
            <person name="Munch K."/>
            <person name="Rossel N."/>
            <person name="Scherer M."/>
            <person name="Vranes M."/>
            <person name="Ladendorf O."/>
            <person name="Vincon V."/>
            <person name="Fuchs U."/>
            <person name="Sandrock B."/>
            <person name="Meng S."/>
            <person name="Ho E.C."/>
            <person name="Cahill M.J."/>
            <person name="Boyce K.J."/>
            <person name="Klose J."/>
            <person name="Klosterman S.J."/>
            <person name="Deelstra H.J."/>
            <person name="Ortiz-Castellanos L."/>
            <person name="Li W."/>
            <person name="Sanchez-Alonso P."/>
            <person name="Schreier P.H."/>
            <person name="Hauser-Hahn I."/>
            <person name="Vaupel M."/>
            <person name="Koopmann E."/>
            <person name="Friedrich G."/>
            <person name="Voss H."/>
            <person name="Schluter T."/>
            <person name="Margolis J."/>
            <person name="Platt D."/>
            <person name="Swimmer C."/>
            <person name="Gnirke A."/>
            <person name="Chen F."/>
            <person name="Vysotskaia V."/>
            <person name="Mannhaupt G."/>
            <person name="Guldener U."/>
            <person name="Munsterkotter M."/>
            <person name="Haase D."/>
            <person name="Oesterheld M."/>
            <person name="Mewes H.W."/>
            <person name="Mauceli E.W."/>
            <person name="DeCaprio D."/>
            <person name="Wade C.M."/>
            <person name="Butler J."/>
            <person name="Young S."/>
            <person name="Jaffe D.B."/>
            <person name="Calvo S."/>
            <person name="Nusbaum C."/>
            <person name="Galagan J."/>
            <person name="Birren B.W."/>
        </authorList>
    </citation>
    <scope>NUCLEOTIDE SEQUENCE [LARGE SCALE GENOMIC DNA]</scope>
    <source>
        <strain evidence="2">DSM 14603 / FGSC 9021 / UM521</strain>
    </source>
</reference>
<name>A0A0D1BZI1_MYCMD</name>
<dbReference type="InParanoid" id="A0A0D1BZI1"/>
<dbReference type="GeneID" id="23567422"/>
<evidence type="ECO:0000313" key="1">
    <source>
        <dbReference type="EMBL" id="KIS67102.1"/>
    </source>
</evidence>
<keyword evidence="2" id="KW-1185">Reference proteome</keyword>
<evidence type="ECO:0000313" key="2">
    <source>
        <dbReference type="Proteomes" id="UP000000561"/>
    </source>
</evidence>
<dbReference type="AlphaFoldDB" id="A0A0D1BZI1"/>
<dbReference type="RefSeq" id="XP_011391369.1">
    <property type="nucleotide sequence ID" value="XM_011393067.1"/>
</dbReference>